<evidence type="ECO:0000256" key="4">
    <source>
        <dbReference type="ARBA" id="ARBA00022692"/>
    </source>
</evidence>
<reference evidence="11 12" key="1">
    <citation type="journal article" date="2009" name="Int. J. Syst. Evol. Microbiol.">
        <title>Nocardioides caeni sp. nov., isolated from wastewater.</title>
        <authorList>
            <person name="Yoon J.H."/>
            <person name="Kang S.J."/>
            <person name="Park S."/>
            <person name="Kim W."/>
            <person name="Oh T.K."/>
        </authorList>
    </citation>
    <scope>NUCLEOTIDE SEQUENCE [LARGE SCALE GENOMIC DNA]</scope>
    <source>
        <strain evidence="11 12">DSM 23134</strain>
    </source>
</reference>
<dbReference type="Proteomes" id="UP000307087">
    <property type="component" value="Unassembled WGS sequence"/>
</dbReference>
<feature type="transmembrane region" description="Helical" evidence="8">
    <location>
        <begin position="152"/>
        <end position="173"/>
    </location>
</feature>
<comment type="similarity">
    <text evidence="2">Belongs to the adenylyl cyclase class-3 family.</text>
</comment>
<evidence type="ECO:0000259" key="9">
    <source>
        <dbReference type="PROSITE" id="PS50125"/>
    </source>
</evidence>
<dbReference type="SMART" id="SM00044">
    <property type="entry name" value="CYCc"/>
    <property type="match status" value="1"/>
</dbReference>
<feature type="transmembrane region" description="Helical" evidence="8">
    <location>
        <begin position="238"/>
        <end position="259"/>
    </location>
</feature>
<keyword evidence="4 8" id="KW-0812">Transmembrane</keyword>
<comment type="caution">
    <text evidence="11">The sequence shown here is derived from an EMBL/GenBank/DDBJ whole genome shotgun (WGS) entry which is preliminary data.</text>
</comment>
<dbReference type="CDD" id="cd06225">
    <property type="entry name" value="HAMP"/>
    <property type="match status" value="1"/>
</dbReference>
<dbReference type="Pfam" id="PF00672">
    <property type="entry name" value="HAMP"/>
    <property type="match status" value="1"/>
</dbReference>
<evidence type="ECO:0000313" key="12">
    <source>
        <dbReference type="Proteomes" id="UP000307087"/>
    </source>
</evidence>
<accession>A0A4S8N6D4</accession>
<dbReference type="EMBL" id="STGW01000008">
    <property type="protein sequence ID" value="THV11202.1"/>
    <property type="molecule type" value="Genomic_DNA"/>
</dbReference>
<sequence>MPRRTPSARRSPFGSRLLGPRDQAPRALRIRIQVLLTVMLMATHVIGAVVVWAVSTWAVPTPPPRGAMLVALAIGVPAYVLFAVVVVTIWGTTSALRSLRWATQPDVDPDAAQRLKALRVPFSLTAAQFVMWMGATVLFTLLAVALQPERALATGLTVGIGAVVVSGVSYLLTEFSLRPIAARALSDVRVTERMRGVGIGSRMIIFWVVGTGAPLVGLVIAAALSFAPGEDQPSLTQMAVVTIVLCVIVLVFGFLLTVLNARALTTPVIAVRDALREVEQGEFDADLVVYDGTEIGQLQSGFNSMVQGLQERELIRDLFGRHVGKEVAAAAAALGAGEVELGGETRTCSVLFVDLVGSTTYATAHSAAEVVAVLNRFFGVVVDEVDRHEGLVNKFMGDAVLAIFGAPVEHHDHAASALAAARSMAVRLAAEVTEVGAGIGVATGQVVAGNVGHEQRFEYTVIGDAVNSASRLTDLAKDVPGGVLAAWDSVQAAADAGSPEAGHWVEHGETTLRGRTTPTLLAVPREPGTSGGPAR</sequence>
<feature type="transmembrane region" description="Helical" evidence="8">
    <location>
        <begin position="122"/>
        <end position="146"/>
    </location>
</feature>
<dbReference type="GO" id="GO:0004016">
    <property type="term" value="F:adenylate cyclase activity"/>
    <property type="evidence" value="ECO:0007669"/>
    <property type="project" value="UniProtKB-ARBA"/>
</dbReference>
<dbReference type="SUPFAM" id="SSF55073">
    <property type="entry name" value="Nucleotide cyclase"/>
    <property type="match status" value="1"/>
</dbReference>
<evidence type="ECO:0000256" key="7">
    <source>
        <dbReference type="SAM" id="MobiDB-lite"/>
    </source>
</evidence>
<feature type="transmembrane region" description="Helical" evidence="8">
    <location>
        <begin position="34"/>
        <end position="54"/>
    </location>
</feature>
<organism evidence="11 12">
    <name type="scientific">Nocardioides caeni</name>
    <dbReference type="NCBI Taxonomy" id="574700"/>
    <lineage>
        <taxon>Bacteria</taxon>
        <taxon>Bacillati</taxon>
        <taxon>Actinomycetota</taxon>
        <taxon>Actinomycetes</taxon>
        <taxon>Propionibacteriales</taxon>
        <taxon>Nocardioidaceae</taxon>
        <taxon>Nocardioides</taxon>
    </lineage>
</organism>
<dbReference type="InterPro" id="IPR029787">
    <property type="entry name" value="Nucleotide_cyclase"/>
</dbReference>
<comment type="subcellular location">
    <subcellularLocation>
        <location evidence="1">Cell membrane</location>
        <topology evidence="1">Multi-pass membrane protein</topology>
    </subcellularLocation>
</comment>
<dbReference type="SUPFAM" id="SSF158472">
    <property type="entry name" value="HAMP domain-like"/>
    <property type="match status" value="1"/>
</dbReference>
<proteinExistence type="inferred from homology"/>
<keyword evidence="3" id="KW-1003">Cell membrane</keyword>
<dbReference type="Pfam" id="PF00211">
    <property type="entry name" value="Guanylate_cyc"/>
    <property type="match status" value="1"/>
</dbReference>
<protein>
    <submittedName>
        <fullName evidence="11">Adenylate/guanylate cyclase domain-containing protein</fullName>
    </submittedName>
</protein>
<feature type="transmembrane region" description="Helical" evidence="8">
    <location>
        <begin position="66"/>
        <end position="90"/>
    </location>
</feature>
<dbReference type="PANTHER" id="PTHR43081:SF17">
    <property type="entry name" value="BLL5647 PROTEIN"/>
    <property type="match status" value="1"/>
</dbReference>
<dbReference type="GO" id="GO:0035556">
    <property type="term" value="P:intracellular signal transduction"/>
    <property type="evidence" value="ECO:0007669"/>
    <property type="project" value="InterPro"/>
</dbReference>
<dbReference type="SMART" id="SM00304">
    <property type="entry name" value="HAMP"/>
    <property type="match status" value="1"/>
</dbReference>
<feature type="domain" description="Guanylate cyclase" evidence="9">
    <location>
        <begin position="349"/>
        <end position="473"/>
    </location>
</feature>
<dbReference type="PROSITE" id="PS50885">
    <property type="entry name" value="HAMP"/>
    <property type="match status" value="1"/>
</dbReference>
<dbReference type="Gene3D" id="3.30.70.1230">
    <property type="entry name" value="Nucleotide cyclase"/>
    <property type="match status" value="1"/>
</dbReference>
<evidence type="ECO:0000256" key="8">
    <source>
        <dbReference type="SAM" id="Phobius"/>
    </source>
</evidence>
<evidence type="ECO:0000256" key="1">
    <source>
        <dbReference type="ARBA" id="ARBA00004651"/>
    </source>
</evidence>
<feature type="transmembrane region" description="Helical" evidence="8">
    <location>
        <begin position="204"/>
        <end position="226"/>
    </location>
</feature>
<dbReference type="InterPro" id="IPR003660">
    <property type="entry name" value="HAMP_dom"/>
</dbReference>
<evidence type="ECO:0000259" key="10">
    <source>
        <dbReference type="PROSITE" id="PS50885"/>
    </source>
</evidence>
<dbReference type="InterPro" id="IPR001054">
    <property type="entry name" value="A/G_cyclase"/>
</dbReference>
<evidence type="ECO:0000256" key="6">
    <source>
        <dbReference type="ARBA" id="ARBA00023136"/>
    </source>
</evidence>
<evidence type="ECO:0000313" key="11">
    <source>
        <dbReference type="EMBL" id="THV11202.1"/>
    </source>
</evidence>
<keyword evidence="12" id="KW-1185">Reference proteome</keyword>
<dbReference type="GO" id="GO:0006171">
    <property type="term" value="P:cAMP biosynthetic process"/>
    <property type="evidence" value="ECO:0007669"/>
    <property type="project" value="TreeGrafter"/>
</dbReference>
<dbReference type="AlphaFoldDB" id="A0A4S8N6D4"/>
<dbReference type="PANTHER" id="PTHR43081">
    <property type="entry name" value="ADENYLATE CYCLASE, TERMINAL-DIFFERENTIATION SPECIFIC-RELATED"/>
    <property type="match status" value="1"/>
</dbReference>
<dbReference type="Gene3D" id="6.10.340.10">
    <property type="match status" value="1"/>
</dbReference>
<name>A0A4S8N6D4_9ACTN</name>
<dbReference type="PROSITE" id="PS50125">
    <property type="entry name" value="GUANYLATE_CYCLASE_2"/>
    <property type="match status" value="1"/>
</dbReference>
<gene>
    <name evidence="11" type="ORF">E9934_12990</name>
</gene>
<feature type="domain" description="HAMP" evidence="10">
    <location>
        <begin position="262"/>
        <end position="314"/>
    </location>
</feature>
<keyword evidence="6 8" id="KW-0472">Membrane</keyword>
<feature type="region of interest" description="Disordered" evidence="7">
    <location>
        <begin position="1"/>
        <end position="20"/>
    </location>
</feature>
<evidence type="ECO:0000256" key="2">
    <source>
        <dbReference type="ARBA" id="ARBA00005381"/>
    </source>
</evidence>
<dbReference type="RefSeq" id="WP_136563324.1">
    <property type="nucleotide sequence ID" value="NZ_BAABLS010000006.1"/>
</dbReference>
<dbReference type="CDD" id="cd07302">
    <property type="entry name" value="CHD"/>
    <property type="match status" value="1"/>
</dbReference>
<evidence type="ECO:0000256" key="5">
    <source>
        <dbReference type="ARBA" id="ARBA00022989"/>
    </source>
</evidence>
<evidence type="ECO:0000256" key="3">
    <source>
        <dbReference type="ARBA" id="ARBA00022475"/>
    </source>
</evidence>
<dbReference type="GO" id="GO:0005886">
    <property type="term" value="C:plasma membrane"/>
    <property type="evidence" value="ECO:0007669"/>
    <property type="project" value="UniProtKB-SubCell"/>
</dbReference>
<keyword evidence="5 8" id="KW-1133">Transmembrane helix</keyword>
<dbReference type="InterPro" id="IPR050697">
    <property type="entry name" value="Adenylyl/Guanylyl_Cyclase_3/4"/>
</dbReference>
<dbReference type="OrthoDB" id="368920at2"/>